<keyword evidence="2" id="KW-0472">Membrane</keyword>
<evidence type="ECO:0000256" key="2">
    <source>
        <dbReference type="SAM" id="Phobius"/>
    </source>
</evidence>
<dbReference type="GO" id="GO:0006506">
    <property type="term" value="P:GPI anchor biosynthetic process"/>
    <property type="evidence" value="ECO:0007669"/>
    <property type="project" value="TreeGrafter"/>
</dbReference>
<organism evidence="4 5">
    <name type="scientific">Ditylenchus dipsaci</name>
    <dbReference type="NCBI Taxonomy" id="166011"/>
    <lineage>
        <taxon>Eukaryota</taxon>
        <taxon>Metazoa</taxon>
        <taxon>Ecdysozoa</taxon>
        <taxon>Nematoda</taxon>
        <taxon>Chromadorea</taxon>
        <taxon>Rhabditida</taxon>
        <taxon>Tylenchina</taxon>
        <taxon>Tylenchomorpha</taxon>
        <taxon>Sphaerularioidea</taxon>
        <taxon>Anguinidae</taxon>
        <taxon>Anguininae</taxon>
        <taxon>Ditylenchus</taxon>
    </lineage>
</organism>
<keyword evidence="2" id="KW-0812">Transmembrane</keyword>
<dbReference type="GO" id="GO:0017176">
    <property type="term" value="F:phosphatidylinositol N-acetylglucosaminyltransferase activity"/>
    <property type="evidence" value="ECO:0007669"/>
    <property type="project" value="TreeGrafter"/>
</dbReference>
<keyword evidence="2" id="KW-1133">Transmembrane helix</keyword>
<keyword evidence="1" id="KW-0808">Transferase</keyword>
<keyword evidence="1" id="KW-0328">Glycosyltransferase</keyword>
<accession>A0A915DKU1</accession>
<reference evidence="5" key="1">
    <citation type="submission" date="2022-11" db="UniProtKB">
        <authorList>
            <consortium name="WormBaseParasite"/>
        </authorList>
    </citation>
    <scope>IDENTIFICATION</scope>
</reference>
<dbReference type="GO" id="GO:0000506">
    <property type="term" value="C:glycosylphosphatidylinositol-N-acetylglucosaminyltransferase (GPI-GnT) complex"/>
    <property type="evidence" value="ECO:0007669"/>
    <property type="project" value="TreeGrafter"/>
</dbReference>
<dbReference type="WBParaSite" id="jg21049.2">
    <property type="protein sequence ID" value="jg21049.2"/>
    <property type="gene ID" value="jg21049"/>
</dbReference>
<evidence type="ECO:0000313" key="5">
    <source>
        <dbReference type="WBParaSite" id="jg21049.2"/>
    </source>
</evidence>
<protein>
    <submittedName>
        <fullName evidence="5">Glycosyl transferase family 1 domain-containing protein</fullName>
    </submittedName>
</protein>
<sequence length="194" mass="21844">MLEKFKLHNRVVMLGFLPHNKVRETLVQGQIFLNTSLTEAFCMSIVEAASCGLHVVSTNVGGIPEVLPKKFMTLAEPNPAEISGAVLEAIKWRETNQLVNPIEKHNDVSLMYHWSDIAERTDLVYKLVMESPVVSISTRLNNFISAGFFFGLIWAWATIINILSLTFLDFVDARKHCGKIRARIIKPSIKPSSY</sequence>
<evidence type="ECO:0000313" key="4">
    <source>
        <dbReference type="Proteomes" id="UP000887574"/>
    </source>
</evidence>
<dbReference type="Gene3D" id="3.40.50.2000">
    <property type="entry name" value="Glycogen Phosphorylase B"/>
    <property type="match status" value="1"/>
</dbReference>
<dbReference type="SUPFAM" id="SSF53756">
    <property type="entry name" value="UDP-Glycosyltransferase/glycogen phosphorylase"/>
    <property type="match status" value="1"/>
</dbReference>
<feature type="domain" description="Glycosyl transferase family 1" evidence="3">
    <location>
        <begin position="3"/>
        <end position="96"/>
    </location>
</feature>
<dbReference type="PANTHER" id="PTHR45871">
    <property type="entry name" value="N-ACETYLGLUCOSAMINYL-PHOSPHATIDYLINOSITOL BIOSYNTHETIC PROTEIN"/>
    <property type="match status" value="1"/>
</dbReference>
<dbReference type="Proteomes" id="UP000887574">
    <property type="component" value="Unplaced"/>
</dbReference>
<feature type="transmembrane region" description="Helical" evidence="2">
    <location>
        <begin position="148"/>
        <end position="171"/>
    </location>
</feature>
<dbReference type="AlphaFoldDB" id="A0A915DKU1"/>
<dbReference type="Pfam" id="PF00534">
    <property type="entry name" value="Glycos_transf_1"/>
    <property type="match status" value="1"/>
</dbReference>
<name>A0A915DKU1_9BILA</name>
<dbReference type="InterPro" id="IPR001296">
    <property type="entry name" value="Glyco_trans_1"/>
</dbReference>
<evidence type="ECO:0000256" key="1">
    <source>
        <dbReference type="ARBA" id="ARBA00022676"/>
    </source>
</evidence>
<keyword evidence="4" id="KW-1185">Reference proteome</keyword>
<proteinExistence type="predicted"/>
<evidence type="ECO:0000259" key="3">
    <source>
        <dbReference type="Pfam" id="PF00534"/>
    </source>
</evidence>
<dbReference type="PANTHER" id="PTHR45871:SF1">
    <property type="entry name" value="PHOSPHATIDYLINOSITOL N-ACETYLGLUCOSAMINYLTRANSFERASE SUBUNIT A"/>
    <property type="match status" value="1"/>
</dbReference>